<keyword evidence="1" id="KW-0472">Membrane</keyword>
<dbReference type="Pfam" id="PF12650">
    <property type="entry name" value="DUF3784"/>
    <property type="match status" value="1"/>
</dbReference>
<evidence type="ECO:0000256" key="1">
    <source>
        <dbReference type="SAM" id="Phobius"/>
    </source>
</evidence>
<evidence type="ECO:0000313" key="2">
    <source>
        <dbReference type="EMBL" id="TGY68762.1"/>
    </source>
</evidence>
<keyword evidence="1" id="KW-0812">Transmembrane</keyword>
<feature type="transmembrane region" description="Helical" evidence="1">
    <location>
        <begin position="72"/>
        <end position="93"/>
    </location>
</feature>
<dbReference type="InterPro" id="IPR017259">
    <property type="entry name" value="UCP037672"/>
</dbReference>
<dbReference type="Proteomes" id="UP000310760">
    <property type="component" value="Unassembled WGS sequence"/>
</dbReference>
<sequence length="112" mass="12967">MNYSMLFIGMFLVALGFLVRRYPILISGYNTMSAKEKENVDIKGLSAFMCRCLVVMGVALSGSYYFCVWMQWWTIVAYVPVFVPLIFVVYALVKAQKYDHNRKNNNQKQRGT</sequence>
<name>A0A4S2FIU4_9BACT</name>
<dbReference type="AlphaFoldDB" id="A0A4S2FIU4"/>
<evidence type="ECO:0000313" key="3">
    <source>
        <dbReference type="Proteomes" id="UP000310760"/>
    </source>
</evidence>
<accession>A0A4S2FIU4</accession>
<feature type="transmembrane region" description="Helical" evidence="1">
    <location>
        <begin position="6"/>
        <end position="24"/>
    </location>
</feature>
<gene>
    <name evidence="2" type="ORF">E5339_15435</name>
</gene>
<comment type="caution">
    <text evidence="2">The sequence shown here is derived from an EMBL/GenBank/DDBJ whole genome shotgun (WGS) entry which is preliminary data.</text>
</comment>
<proteinExistence type="predicted"/>
<organism evidence="2 3">
    <name type="scientific">Phocaeicola sartorii</name>
    <dbReference type="NCBI Taxonomy" id="671267"/>
    <lineage>
        <taxon>Bacteria</taxon>
        <taxon>Pseudomonadati</taxon>
        <taxon>Bacteroidota</taxon>
        <taxon>Bacteroidia</taxon>
        <taxon>Bacteroidales</taxon>
        <taxon>Bacteroidaceae</taxon>
        <taxon>Phocaeicola</taxon>
    </lineage>
</organism>
<dbReference type="RefSeq" id="WP_025017714.1">
    <property type="nucleotide sequence ID" value="NZ_CAOOJZ010000019.1"/>
</dbReference>
<reference evidence="2 3" key="1">
    <citation type="submission" date="2019-04" db="EMBL/GenBank/DDBJ databases">
        <title>Microbes associate with the intestines of laboratory mice.</title>
        <authorList>
            <person name="Navarre W."/>
            <person name="Wong E."/>
            <person name="Huang K."/>
            <person name="Tropini C."/>
            <person name="Ng K."/>
            <person name="Yu B."/>
        </authorList>
    </citation>
    <scope>NUCLEOTIDE SEQUENCE [LARGE SCALE GENOMIC DNA]</scope>
    <source>
        <strain evidence="2 3">NM22_B1</strain>
    </source>
</reference>
<dbReference type="EMBL" id="SRYJ01000036">
    <property type="protein sequence ID" value="TGY68762.1"/>
    <property type="molecule type" value="Genomic_DNA"/>
</dbReference>
<keyword evidence="1" id="KW-1133">Transmembrane helix</keyword>
<protein>
    <submittedName>
        <fullName evidence="2">DUF3784 domain-containing protein</fullName>
    </submittedName>
</protein>
<feature type="transmembrane region" description="Helical" evidence="1">
    <location>
        <begin position="45"/>
        <end position="66"/>
    </location>
</feature>